<dbReference type="InterPro" id="IPR048913">
    <property type="entry name" value="BetaGal_gal-bd"/>
</dbReference>
<evidence type="ECO:0000256" key="5">
    <source>
        <dbReference type="ARBA" id="ARBA00022523"/>
    </source>
</evidence>
<feature type="domain" description="Beta-galactosidase galactose-binding" evidence="12">
    <location>
        <begin position="134"/>
        <end position="183"/>
    </location>
</feature>
<evidence type="ECO:0000259" key="11">
    <source>
        <dbReference type="Pfam" id="PF17834"/>
    </source>
</evidence>
<dbReference type="GO" id="GO:0005975">
    <property type="term" value="P:carbohydrate metabolic process"/>
    <property type="evidence" value="ECO:0007669"/>
    <property type="project" value="InterPro"/>
</dbReference>
<evidence type="ECO:0000256" key="3">
    <source>
        <dbReference type="ARBA" id="ARBA00009809"/>
    </source>
</evidence>
<dbReference type="Pfam" id="PF21467">
    <property type="entry name" value="BetaGal_gal-bd"/>
    <property type="match status" value="2"/>
</dbReference>
<comment type="subcellular location">
    <subcellularLocation>
        <location evidence="2">Secreted</location>
        <location evidence="2">Extracellular space</location>
        <location evidence="2">Apoplast</location>
    </subcellularLocation>
</comment>
<dbReference type="GO" id="GO:0048046">
    <property type="term" value="C:apoplast"/>
    <property type="evidence" value="ECO:0007669"/>
    <property type="project" value="UniProtKB-SubCell"/>
</dbReference>
<feature type="domain" description="Beta-galactosidase beta-sandwich" evidence="11">
    <location>
        <begin position="22"/>
        <end position="76"/>
    </location>
</feature>
<evidence type="ECO:0000256" key="9">
    <source>
        <dbReference type="ARBA" id="ARBA00023180"/>
    </source>
</evidence>
<dbReference type="Pfam" id="PF17834">
    <property type="entry name" value="GHD"/>
    <property type="match status" value="1"/>
</dbReference>
<dbReference type="FunFam" id="2.60.120.260:FF:000212">
    <property type="entry name" value="Beta-galactosidase"/>
    <property type="match status" value="1"/>
</dbReference>
<keyword evidence="9" id="KW-0325">Glycoprotein</keyword>
<keyword evidence="7" id="KW-0732">Signal</keyword>
<sequence length="358" mass="40065">MENSLTNYGNVYEVDLGHSVKATMYMANDSSSCFLTNTNTTTDAIVTFRGNKYNVPAWSVSLLPDCQTEEYNTAKVNVQTSVMIKGKNKAEDEPISLNWVWRAENIDDALLGRGNFSTNGLVDQKIIASDASDYVWYMTRLDLDQSDPVLSNNMSLRINGTGHVIHAFVNGEHIGSHWATYGIRSYEFETKIKLMQGKNIISLLSVTLGLQNYGPNYDKWSAGLIGPISVISTKDDETVVKDLSSNKWSYKVGLHGWDNKFFSEDSPYASASKWESNYLPTKRMLTWYKTTFKAPLGLEPLLVDMQGMGKGFAWVNGHNIGRTWPSYDASEDGCSDDPCDYRGEYSDRKCVINCGQPT</sequence>
<accession>A0A0L9UAM5</accession>
<evidence type="ECO:0000259" key="12">
    <source>
        <dbReference type="Pfam" id="PF21467"/>
    </source>
</evidence>
<dbReference type="PANTHER" id="PTHR23421">
    <property type="entry name" value="BETA-GALACTOSIDASE RELATED"/>
    <property type="match status" value="1"/>
</dbReference>
<comment type="similarity">
    <text evidence="3">Belongs to the glycosyl hydrolase 35 family.</text>
</comment>
<dbReference type="InterPro" id="IPR008979">
    <property type="entry name" value="Galactose-bd-like_sf"/>
</dbReference>
<dbReference type="Gene3D" id="2.60.120.260">
    <property type="entry name" value="Galactose-binding domain-like"/>
    <property type="match status" value="2"/>
</dbReference>
<keyword evidence="10" id="KW-0326">Glycosidase</keyword>
<dbReference type="OMA" id="VIFESAH"/>
<dbReference type="GO" id="GO:0004565">
    <property type="term" value="F:beta-galactosidase activity"/>
    <property type="evidence" value="ECO:0007669"/>
    <property type="project" value="UniProtKB-EC"/>
</dbReference>
<dbReference type="EC" id="3.2.1.23" evidence="4"/>
<evidence type="ECO:0000256" key="8">
    <source>
        <dbReference type="ARBA" id="ARBA00022801"/>
    </source>
</evidence>
<dbReference type="EMBL" id="CM003374">
    <property type="protein sequence ID" value="KOM39955.1"/>
    <property type="molecule type" value="Genomic_DNA"/>
</dbReference>
<protein>
    <recommendedName>
        <fullName evidence="4">beta-galactosidase</fullName>
        <ecNumber evidence="4">3.2.1.23</ecNumber>
    </recommendedName>
</protein>
<keyword evidence="8" id="KW-0378">Hydrolase</keyword>
<organism evidence="13 14">
    <name type="scientific">Phaseolus angularis</name>
    <name type="common">Azuki bean</name>
    <name type="synonym">Vigna angularis</name>
    <dbReference type="NCBI Taxonomy" id="3914"/>
    <lineage>
        <taxon>Eukaryota</taxon>
        <taxon>Viridiplantae</taxon>
        <taxon>Streptophyta</taxon>
        <taxon>Embryophyta</taxon>
        <taxon>Tracheophyta</taxon>
        <taxon>Spermatophyta</taxon>
        <taxon>Magnoliopsida</taxon>
        <taxon>eudicotyledons</taxon>
        <taxon>Gunneridae</taxon>
        <taxon>Pentapetalae</taxon>
        <taxon>rosids</taxon>
        <taxon>fabids</taxon>
        <taxon>Fabales</taxon>
        <taxon>Fabaceae</taxon>
        <taxon>Papilionoideae</taxon>
        <taxon>50 kb inversion clade</taxon>
        <taxon>NPAAA clade</taxon>
        <taxon>indigoferoid/millettioid clade</taxon>
        <taxon>Phaseoleae</taxon>
        <taxon>Vigna</taxon>
    </lineage>
</organism>
<dbReference type="AlphaFoldDB" id="A0A0L9UAM5"/>
<dbReference type="InterPro" id="IPR001944">
    <property type="entry name" value="Glycoside_Hdrlase_35"/>
</dbReference>
<keyword evidence="6" id="KW-0964">Secreted</keyword>
<keyword evidence="5" id="KW-0052">Apoplast</keyword>
<evidence type="ECO:0000256" key="2">
    <source>
        <dbReference type="ARBA" id="ARBA00004271"/>
    </source>
</evidence>
<evidence type="ECO:0000256" key="7">
    <source>
        <dbReference type="ARBA" id="ARBA00022729"/>
    </source>
</evidence>
<evidence type="ECO:0000256" key="4">
    <source>
        <dbReference type="ARBA" id="ARBA00012756"/>
    </source>
</evidence>
<evidence type="ECO:0000256" key="6">
    <source>
        <dbReference type="ARBA" id="ARBA00022525"/>
    </source>
</evidence>
<dbReference type="Gramene" id="KOM39955">
    <property type="protein sequence ID" value="KOM39955"/>
    <property type="gene ID" value="LR48_Vigan04g015300"/>
</dbReference>
<dbReference type="InterPro" id="IPR041392">
    <property type="entry name" value="GHD"/>
</dbReference>
<comment type="catalytic activity">
    <reaction evidence="1">
        <text>Hydrolysis of terminal non-reducing beta-D-galactose residues in beta-D-galactosides.</text>
        <dbReference type="EC" id="3.2.1.23"/>
    </reaction>
</comment>
<evidence type="ECO:0000313" key="14">
    <source>
        <dbReference type="Proteomes" id="UP000053144"/>
    </source>
</evidence>
<feature type="domain" description="Beta-galactosidase galactose-binding" evidence="12">
    <location>
        <begin position="285"/>
        <end position="326"/>
    </location>
</feature>
<evidence type="ECO:0000313" key="13">
    <source>
        <dbReference type="EMBL" id="KOM39955.1"/>
    </source>
</evidence>
<gene>
    <name evidence="13" type="ORF">LR48_Vigan04g015300</name>
</gene>
<dbReference type="Proteomes" id="UP000053144">
    <property type="component" value="Chromosome 4"/>
</dbReference>
<dbReference type="FunFam" id="2.60.120.260:FF:000097">
    <property type="entry name" value="Beta-galactosidase"/>
    <property type="match status" value="1"/>
</dbReference>
<evidence type="ECO:0000256" key="10">
    <source>
        <dbReference type="ARBA" id="ARBA00023295"/>
    </source>
</evidence>
<name>A0A0L9UAM5_PHAAN</name>
<dbReference type="SUPFAM" id="SSF49785">
    <property type="entry name" value="Galactose-binding domain-like"/>
    <property type="match status" value="2"/>
</dbReference>
<evidence type="ECO:0000256" key="1">
    <source>
        <dbReference type="ARBA" id="ARBA00001412"/>
    </source>
</evidence>
<dbReference type="PRINTS" id="PR00742">
    <property type="entry name" value="GLHYDRLASE35"/>
</dbReference>
<reference evidence="14" key="1">
    <citation type="journal article" date="2015" name="Proc. Natl. Acad. Sci. U.S.A.">
        <title>Genome sequencing of adzuki bean (Vigna angularis) provides insight into high starch and low fat accumulation and domestication.</title>
        <authorList>
            <person name="Yang K."/>
            <person name="Tian Z."/>
            <person name="Chen C."/>
            <person name="Luo L."/>
            <person name="Zhao B."/>
            <person name="Wang Z."/>
            <person name="Yu L."/>
            <person name="Li Y."/>
            <person name="Sun Y."/>
            <person name="Li W."/>
            <person name="Chen Y."/>
            <person name="Li Y."/>
            <person name="Zhang Y."/>
            <person name="Ai D."/>
            <person name="Zhao J."/>
            <person name="Shang C."/>
            <person name="Ma Y."/>
            <person name="Wu B."/>
            <person name="Wang M."/>
            <person name="Gao L."/>
            <person name="Sun D."/>
            <person name="Zhang P."/>
            <person name="Guo F."/>
            <person name="Wang W."/>
            <person name="Li Y."/>
            <person name="Wang J."/>
            <person name="Varshney R.K."/>
            <person name="Wang J."/>
            <person name="Ling H.Q."/>
            <person name="Wan P."/>
        </authorList>
    </citation>
    <scope>NUCLEOTIDE SEQUENCE</scope>
    <source>
        <strain evidence="14">cv. Jingnong 6</strain>
    </source>
</reference>
<proteinExistence type="inferred from homology"/>